<reference evidence="9 10" key="1">
    <citation type="submission" date="2022-05" db="EMBL/GenBank/DDBJ databases">
        <title>Description of the Bartonella bilalgolemii sp. nov. Isolated from Apodemus uralensis (Pallas 1811).</title>
        <authorList>
            <person name="Zgheib R."/>
            <person name="Celebi B."/>
        </authorList>
    </citation>
    <scope>NUCLEOTIDE SEQUENCE [LARGE SCALE GENOMIC DNA]</scope>
    <source>
        <strain evidence="9 10">G70</strain>
    </source>
</reference>
<keyword evidence="6 8" id="KW-0139">CF(1)</keyword>
<keyword evidence="3 8" id="KW-0375">Hydrogen ion transport</keyword>
<dbReference type="SUPFAM" id="SSF47928">
    <property type="entry name" value="N-terminal domain of the delta subunit of the F1F0-ATP synthase"/>
    <property type="match status" value="1"/>
</dbReference>
<dbReference type="InterPro" id="IPR026015">
    <property type="entry name" value="ATP_synth_OSCP/delta_N_sf"/>
</dbReference>
<comment type="similarity">
    <text evidence="8">Belongs to the ATPase delta chain family.</text>
</comment>
<dbReference type="InterPro" id="IPR000711">
    <property type="entry name" value="ATPase_OSCP/dsu"/>
</dbReference>
<keyword evidence="8" id="KW-1003">Cell membrane</keyword>
<sequence length="194" mass="21946">MSDSVSLVPLPLVSQRYAKAFFDLVQEAGCIEHVEKEVASFLNILERNEDLKCFVHNPFFSVKEQKKALNVLCESIEFVHGEAGRIFRNFLGVIAANRRLFALPSILRAFQRHLALFRREFFVQIISAHPLNAYQKEMLRVALESVVRGKIMLQLSVDPIILGGFIIRLGSCQIDASLMTKLSSLKLALKKEVS</sequence>
<organism evidence="9 10">
    <name type="scientific">Bartonella bilalgolemii</name>
    <dbReference type="NCBI Taxonomy" id="2942911"/>
    <lineage>
        <taxon>Bacteria</taxon>
        <taxon>Pseudomonadati</taxon>
        <taxon>Pseudomonadota</taxon>
        <taxon>Alphaproteobacteria</taxon>
        <taxon>Hyphomicrobiales</taxon>
        <taxon>Bartonellaceae</taxon>
        <taxon>Bartonella</taxon>
    </lineage>
</organism>
<dbReference type="EMBL" id="JAMCOF010000001">
    <property type="protein sequence ID" value="MCL6229162.1"/>
    <property type="molecule type" value="Genomic_DNA"/>
</dbReference>
<evidence type="ECO:0000313" key="10">
    <source>
        <dbReference type="Proteomes" id="UP001523003"/>
    </source>
</evidence>
<dbReference type="RefSeq" id="WP_249674470.1">
    <property type="nucleotide sequence ID" value="NZ_JAMCOF010000001.1"/>
</dbReference>
<dbReference type="Proteomes" id="UP001523003">
    <property type="component" value="Unassembled WGS sequence"/>
</dbReference>
<evidence type="ECO:0000256" key="7">
    <source>
        <dbReference type="ARBA" id="ARBA00023310"/>
    </source>
</evidence>
<dbReference type="PANTHER" id="PTHR11910">
    <property type="entry name" value="ATP SYNTHASE DELTA CHAIN"/>
    <property type="match status" value="1"/>
</dbReference>
<keyword evidence="2 8" id="KW-0813">Transport</keyword>
<comment type="subcellular location">
    <subcellularLocation>
        <location evidence="8">Cell membrane</location>
        <topology evidence="8">Peripheral membrane protein</topology>
    </subcellularLocation>
    <subcellularLocation>
        <location evidence="1">Membrane</location>
    </subcellularLocation>
</comment>
<name>A0ABT0P780_9HYPH</name>
<evidence type="ECO:0000256" key="4">
    <source>
        <dbReference type="ARBA" id="ARBA00023065"/>
    </source>
</evidence>
<accession>A0ABT0P780</accession>
<evidence type="ECO:0000256" key="1">
    <source>
        <dbReference type="ARBA" id="ARBA00004370"/>
    </source>
</evidence>
<keyword evidence="7 8" id="KW-0066">ATP synthesis</keyword>
<dbReference type="NCBIfam" id="TIGR01145">
    <property type="entry name" value="ATP_synt_delta"/>
    <property type="match status" value="1"/>
</dbReference>
<comment type="function">
    <text evidence="8">F(1)F(0) ATP synthase produces ATP from ADP in the presence of a proton or sodium gradient. F-type ATPases consist of two structural domains, F(1) containing the extramembraneous catalytic core and F(0) containing the membrane proton channel, linked together by a central stalk and a peripheral stalk. During catalysis, ATP synthesis in the catalytic domain of F(1) is coupled via a rotary mechanism of the central stalk subunits to proton translocation.</text>
</comment>
<evidence type="ECO:0000313" key="9">
    <source>
        <dbReference type="EMBL" id="MCL6229162.1"/>
    </source>
</evidence>
<evidence type="ECO:0000256" key="2">
    <source>
        <dbReference type="ARBA" id="ARBA00022448"/>
    </source>
</evidence>
<keyword evidence="10" id="KW-1185">Reference proteome</keyword>
<dbReference type="PROSITE" id="PS00389">
    <property type="entry name" value="ATPASE_DELTA"/>
    <property type="match status" value="1"/>
</dbReference>
<evidence type="ECO:0000256" key="3">
    <source>
        <dbReference type="ARBA" id="ARBA00022781"/>
    </source>
</evidence>
<proteinExistence type="inferred from homology"/>
<keyword evidence="5 8" id="KW-0472">Membrane</keyword>
<dbReference type="Pfam" id="PF00213">
    <property type="entry name" value="OSCP"/>
    <property type="match status" value="1"/>
</dbReference>
<evidence type="ECO:0000256" key="8">
    <source>
        <dbReference type="HAMAP-Rule" id="MF_01416"/>
    </source>
</evidence>
<comment type="function">
    <text evidence="8">This protein is part of the stalk that links CF(0) to CF(1). It either transmits conformational changes from CF(0) to CF(1) or is implicated in proton conduction.</text>
</comment>
<gene>
    <name evidence="8 9" type="primary">atpH</name>
    <name evidence="9" type="ORF">M4Z11_00785</name>
</gene>
<dbReference type="Gene3D" id="1.10.520.20">
    <property type="entry name" value="N-terminal domain of the delta subunit of the F1F0-ATP synthase"/>
    <property type="match status" value="1"/>
</dbReference>
<dbReference type="InterPro" id="IPR020781">
    <property type="entry name" value="ATPase_OSCP/d_CS"/>
</dbReference>
<protein>
    <recommendedName>
        <fullName evidence="8">ATP synthase subunit delta</fullName>
    </recommendedName>
    <alternativeName>
        <fullName evidence="8">ATP synthase F(1) sector subunit delta</fullName>
    </alternativeName>
    <alternativeName>
        <fullName evidence="8">F-type ATPase subunit delta</fullName>
        <shortName evidence="8">F-ATPase subunit delta</shortName>
    </alternativeName>
</protein>
<evidence type="ECO:0000256" key="5">
    <source>
        <dbReference type="ARBA" id="ARBA00023136"/>
    </source>
</evidence>
<dbReference type="HAMAP" id="MF_01416">
    <property type="entry name" value="ATP_synth_delta_bact"/>
    <property type="match status" value="1"/>
</dbReference>
<keyword evidence="4 8" id="KW-0406">Ion transport</keyword>
<evidence type="ECO:0000256" key="6">
    <source>
        <dbReference type="ARBA" id="ARBA00023196"/>
    </source>
</evidence>
<comment type="caution">
    <text evidence="9">The sequence shown here is derived from an EMBL/GenBank/DDBJ whole genome shotgun (WGS) entry which is preliminary data.</text>
</comment>
<dbReference type="PRINTS" id="PR00125">
    <property type="entry name" value="ATPASEDELTA"/>
</dbReference>